<feature type="compositionally biased region" description="Basic and acidic residues" evidence="1">
    <location>
        <begin position="644"/>
        <end position="654"/>
    </location>
</feature>
<dbReference type="EMBL" id="BQNB010014224">
    <property type="protein sequence ID" value="GJT25576.1"/>
    <property type="molecule type" value="Genomic_DNA"/>
</dbReference>
<feature type="region of interest" description="Disordered" evidence="1">
    <location>
        <begin position="570"/>
        <end position="603"/>
    </location>
</feature>
<dbReference type="Proteomes" id="UP001151760">
    <property type="component" value="Unassembled WGS sequence"/>
</dbReference>
<comment type="caution">
    <text evidence="2">The sequence shown here is derived from an EMBL/GenBank/DDBJ whole genome shotgun (WGS) entry which is preliminary data.</text>
</comment>
<accession>A0ABQ5CI87</accession>
<protein>
    <submittedName>
        <fullName evidence="2">Uncharacterized protein</fullName>
    </submittedName>
</protein>
<evidence type="ECO:0000313" key="2">
    <source>
        <dbReference type="EMBL" id="GJT25576.1"/>
    </source>
</evidence>
<feature type="region of interest" description="Disordered" evidence="1">
    <location>
        <begin position="636"/>
        <end position="657"/>
    </location>
</feature>
<feature type="region of interest" description="Disordered" evidence="1">
    <location>
        <begin position="294"/>
        <end position="316"/>
    </location>
</feature>
<reference evidence="2" key="1">
    <citation type="journal article" date="2022" name="Int. J. Mol. Sci.">
        <title>Draft Genome of Tanacetum Coccineum: Genomic Comparison of Closely Related Tanacetum-Family Plants.</title>
        <authorList>
            <person name="Yamashiro T."/>
            <person name="Shiraishi A."/>
            <person name="Nakayama K."/>
            <person name="Satake H."/>
        </authorList>
    </citation>
    <scope>NUCLEOTIDE SEQUENCE</scope>
</reference>
<reference evidence="2" key="2">
    <citation type="submission" date="2022-01" db="EMBL/GenBank/DDBJ databases">
        <authorList>
            <person name="Yamashiro T."/>
            <person name="Shiraishi A."/>
            <person name="Satake H."/>
            <person name="Nakayama K."/>
        </authorList>
    </citation>
    <scope>NUCLEOTIDE SEQUENCE</scope>
</reference>
<organism evidence="2 3">
    <name type="scientific">Tanacetum coccineum</name>
    <dbReference type="NCBI Taxonomy" id="301880"/>
    <lineage>
        <taxon>Eukaryota</taxon>
        <taxon>Viridiplantae</taxon>
        <taxon>Streptophyta</taxon>
        <taxon>Embryophyta</taxon>
        <taxon>Tracheophyta</taxon>
        <taxon>Spermatophyta</taxon>
        <taxon>Magnoliopsida</taxon>
        <taxon>eudicotyledons</taxon>
        <taxon>Gunneridae</taxon>
        <taxon>Pentapetalae</taxon>
        <taxon>asterids</taxon>
        <taxon>campanulids</taxon>
        <taxon>Asterales</taxon>
        <taxon>Asteraceae</taxon>
        <taxon>Asteroideae</taxon>
        <taxon>Anthemideae</taxon>
        <taxon>Anthemidinae</taxon>
        <taxon>Tanacetum</taxon>
    </lineage>
</organism>
<evidence type="ECO:0000256" key="1">
    <source>
        <dbReference type="SAM" id="MobiDB-lite"/>
    </source>
</evidence>
<name>A0ABQ5CI87_9ASTR</name>
<evidence type="ECO:0000313" key="3">
    <source>
        <dbReference type="Proteomes" id="UP001151760"/>
    </source>
</evidence>
<feature type="region of interest" description="Disordered" evidence="1">
    <location>
        <begin position="520"/>
        <end position="551"/>
    </location>
</feature>
<sequence length="810" mass="91314">MVFEENTRDLDSFGEETDKTMTPPFILKKYGNTERIETGCADYQSVEAVRIFKVTASWICLSFLCAPVRELSLTLPFFTMENANLPPTNNPPVLPTALRAKIVQELNELQAISTYIDSHLENIDQLLNDSDDDSDDGEVLNELEEYDNIRKLCRQRAINSFDGDDLAFQWSFTYITDFVVLEDIGEFFLRVMAEVVMGKPFRKVTKLEYDCAEGLIKKGTENVAADHLSRIENDETSDNDEIDDNFPGETLIKISTKDIPWFVDFANYLVGDIMPKGMMYQQKHKFFSDLDEDLEPDDESVDTPLVSPFLDSDDDSNDGEVLNKLEEYGNAGQLCCQRAINSFDEDDLAFQCMIAFRKFVAYIDPFLPMNIITRKAYNTIMVKGLESTWNNLVSIVRDVYVFVGSFTYFTDFMILEDIGEFILRDMAKVVMGKHFSKVTKLEYDYAKGLMSFDAVLEGNSAMEILVVAYGNLNIVMDNPNSPIEPNEDIPKENPVIPEPNHVKDAYDPNEMVDIPDDEELFAQHPNPQPGNVNGWLEEDDDMNENVNNEDIKDEDVEIEVDDDAELIFPYKVEGDQTPPPRDESSDSEPPNAESSDSGKFDGKSDEGFFVGYSLSSKAFRVKFLYSEVTSEEYIKEVPNNGDVEQDKSTDDSSTKDVNAARQHINIGSPDFNTGSLKLNDVGPSVNTTSSNEHDLDMFTMGVSSTLEATHIESFSDEDEPEVDLGNIIISYTVPTNPNTRIHKDHPIDNVIGDVKSSVQTRRMTKPTSEQGFLSDVYEQKTHDTLNTCLYACFLLQIKPTSIAKALSDSS</sequence>
<proteinExistence type="predicted"/>
<keyword evidence="3" id="KW-1185">Reference proteome</keyword>
<gene>
    <name evidence="2" type="ORF">Tco_0895513</name>
</gene>